<keyword evidence="6 7" id="KW-0067">ATP-binding</keyword>
<organism evidence="11 12">
    <name type="scientific">Holothuria leucospilota</name>
    <name type="common">Black long sea cucumber</name>
    <name type="synonym">Mertensiothuria leucospilota</name>
    <dbReference type="NCBI Taxonomy" id="206669"/>
    <lineage>
        <taxon>Eukaryota</taxon>
        <taxon>Metazoa</taxon>
        <taxon>Echinodermata</taxon>
        <taxon>Eleutherozoa</taxon>
        <taxon>Echinozoa</taxon>
        <taxon>Holothuroidea</taxon>
        <taxon>Aspidochirotacea</taxon>
        <taxon>Aspidochirotida</taxon>
        <taxon>Holothuriidae</taxon>
        <taxon>Holothuria</taxon>
    </lineage>
</organism>
<feature type="binding site" evidence="7">
    <location>
        <position position="215"/>
    </location>
    <ligand>
        <name>ATP</name>
        <dbReference type="ChEBI" id="CHEBI:30616"/>
    </ligand>
</feature>
<evidence type="ECO:0000256" key="3">
    <source>
        <dbReference type="ARBA" id="ARBA00022679"/>
    </source>
</evidence>
<keyword evidence="3" id="KW-0808">Transferase</keyword>
<evidence type="ECO:0000259" key="10">
    <source>
        <dbReference type="PROSITE" id="PS50011"/>
    </source>
</evidence>
<evidence type="ECO:0000256" key="4">
    <source>
        <dbReference type="ARBA" id="ARBA00022741"/>
    </source>
</evidence>
<dbReference type="EC" id="2.7.11.1" evidence="2"/>
<dbReference type="PANTHER" id="PTHR43671">
    <property type="entry name" value="SERINE/THREONINE-PROTEIN KINASE NEK"/>
    <property type="match status" value="1"/>
</dbReference>
<evidence type="ECO:0000256" key="5">
    <source>
        <dbReference type="ARBA" id="ARBA00022777"/>
    </source>
</evidence>
<dbReference type="PANTHER" id="PTHR43671:SF13">
    <property type="entry name" value="SERINE_THREONINE-PROTEIN KINASE NEK2"/>
    <property type="match status" value="1"/>
</dbReference>
<accession>A0A9Q1HEN3</accession>
<comment type="caution">
    <text evidence="11">The sequence shown here is derived from an EMBL/GenBank/DDBJ whole genome shotgun (WGS) entry which is preliminary data.</text>
</comment>
<evidence type="ECO:0000256" key="6">
    <source>
        <dbReference type="ARBA" id="ARBA00022840"/>
    </source>
</evidence>
<dbReference type="InterPro" id="IPR008271">
    <property type="entry name" value="Ser/Thr_kinase_AS"/>
</dbReference>
<evidence type="ECO:0000256" key="1">
    <source>
        <dbReference type="ARBA" id="ARBA00010886"/>
    </source>
</evidence>
<gene>
    <name evidence="11" type="ORF">HOLleu_05611</name>
</gene>
<dbReference type="GO" id="GO:0004674">
    <property type="term" value="F:protein serine/threonine kinase activity"/>
    <property type="evidence" value="ECO:0007669"/>
    <property type="project" value="UniProtKB-KW"/>
</dbReference>
<dbReference type="OrthoDB" id="5974690at2759"/>
<dbReference type="EMBL" id="JAIZAY010000002">
    <property type="protein sequence ID" value="KAJ8046812.1"/>
    <property type="molecule type" value="Genomic_DNA"/>
</dbReference>
<dbReference type="InterPro" id="IPR000719">
    <property type="entry name" value="Prot_kinase_dom"/>
</dbReference>
<evidence type="ECO:0000256" key="2">
    <source>
        <dbReference type="ARBA" id="ARBA00012513"/>
    </source>
</evidence>
<dbReference type="InterPro" id="IPR017441">
    <property type="entry name" value="Protein_kinase_ATP_BS"/>
</dbReference>
<dbReference type="PROSITE" id="PS00108">
    <property type="entry name" value="PROTEIN_KINASE_ST"/>
    <property type="match status" value="1"/>
</dbReference>
<keyword evidence="8" id="KW-0723">Serine/threonine-protein kinase</keyword>
<keyword evidence="4 7" id="KW-0547">Nucleotide-binding</keyword>
<keyword evidence="12" id="KW-1185">Reference proteome</keyword>
<comment type="similarity">
    <text evidence="1">Belongs to the protein kinase superfamily. NEK Ser/Thr protein kinase family. NIMA subfamily.</text>
</comment>
<dbReference type="InterPro" id="IPR050660">
    <property type="entry name" value="NEK_Ser/Thr_kinase"/>
</dbReference>
<sequence>MASAGTGPHFTSLVTGKTISTSQRTKPRLKISKKRPPCLVPSLHSETYVYECVAQDITLDDTTALNTASIFSDCFSESQRIVSESSSEAELRDNRDFGYDESFPSWRLCVDFDKWYNFTKNTNETDNSGLIPQAAEPVIGLGDAPHLVKNILKGLSVEGNHQTFKSIPPTCPVIRPLDLTDVADNRNHPTILGEGSFGVVQLMKHLPTMRLCAVKIPKEDLKRDRMYENFYREVNVLSSLRGLDCVPQLFGVSRAGSNLDVPVLVQQFIGDPFTYESITLQSAILRKLLSSRKALCIALQVCYGVREIHSRGILHCDLKVDNIILLPGFIDAKYPKVKIIDFGMAVTLNGSPRYEIVPVQYLDEVGKQCLHIAPEVLRGQKPYSEASEIYSLGLVLKNLAEPTGTYLKDLGQKCMGQEGTRLQLKDIINSLESKVSSHYNPV</sequence>
<keyword evidence="5 11" id="KW-0418">Kinase</keyword>
<evidence type="ECO:0000256" key="8">
    <source>
        <dbReference type="RuleBase" id="RU000304"/>
    </source>
</evidence>
<dbReference type="Proteomes" id="UP001152320">
    <property type="component" value="Chromosome 2"/>
</dbReference>
<protein>
    <recommendedName>
        <fullName evidence="2">non-specific serine/threonine protein kinase</fullName>
        <ecNumber evidence="2">2.7.11.1</ecNumber>
    </recommendedName>
</protein>
<dbReference type="Pfam" id="PF00069">
    <property type="entry name" value="Pkinase"/>
    <property type="match status" value="1"/>
</dbReference>
<evidence type="ECO:0000313" key="12">
    <source>
        <dbReference type="Proteomes" id="UP001152320"/>
    </source>
</evidence>
<evidence type="ECO:0000313" key="11">
    <source>
        <dbReference type="EMBL" id="KAJ8046812.1"/>
    </source>
</evidence>
<name>A0A9Q1HEN3_HOLLE</name>
<evidence type="ECO:0000256" key="7">
    <source>
        <dbReference type="PROSITE-ProRule" id="PRU10141"/>
    </source>
</evidence>
<reference evidence="11" key="1">
    <citation type="submission" date="2021-10" db="EMBL/GenBank/DDBJ databases">
        <title>Tropical sea cucumber genome reveals ecological adaptation and Cuvierian tubules defense mechanism.</title>
        <authorList>
            <person name="Chen T."/>
        </authorList>
    </citation>
    <scope>NUCLEOTIDE SEQUENCE</scope>
    <source>
        <strain evidence="11">Nanhai2018</strain>
        <tissue evidence="11">Muscle</tissue>
    </source>
</reference>
<evidence type="ECO:0000256" key="9">
    <source>
        <dbReference type="SAM" id="MobiDB-lite"/>
    </source>
</evidence>
<dbReference type="AlphaFoldDB" id="A0A9Q1HEN3"/>
<dbReference type="CDD" id="cd00180">
    <property type="entry name" value="PKc"/>
    <property type="match status" value="1"/>
</dbReference>
<feature type="region of interest" description="Disordered" evidence="9">
    <location>
        <begin position="1"/>
        <end position="30"/>
    </location>
</feature>
<feature type="domain" description="Protein kinase" evidence="10">
    <location>
        <begin position="186"/>
        <end position="442"/>
    </location>
</feature>
<proteinExistence type="inferred from homology"/>
<dbReference type="PROSITE" id="PS00107">
    <property type="entry name" value="PROTEIN_KINASE_ATP"/>
    <property type="match status" value="1"/>
</dbReference>
<feature type="compositionally biased region" description="Polar residues" evidence="9">
    <location>
        <begin position="12"/>
        <end position="24"/>
    </location>
</feature>
<dbReference type="PROSITE" id="PS50011">
    <property type="entry name" value="PROTEIN_KINASE_DOM"/>
    <property type="match status" value="1"/>
</dbReference>
<dbReference type="GO" id="GO:0005524">
    <property type="term" value="F:ATP binding"/>
    <property type="evidence" value="ECO:0007669"/>
    <property type="project" value="UniProtKB-UniRule"/>
</dbReference>
<dbReference type="Gene3D" id="1.10.510.10">
    <property type="entry name" value="Transferase(Phosphotransferase) domain 1"/>
    <property type="match status" value="1"/>
</dbReference>
<dbReference type="SMART" id="SM00220">
    <property type="entry name" value="S_TKc"/>
    <property type="match status" value="1"/>
</dbReference>
<dbReference type="SUPFAM" id="SSF56112">
    <property type="entry name" value="Protein kinase-like (PK-like)"/>
    <property type="match status" value="1"/>
</dbReference>
<dbReference type="InterPro" id="IPR011009">
    <property type="entry name" value="Kinase-like_dom_sf"/>
</dbReference>